<sequence>MPLKLWPIFFSMFRLSLERETFNDFLTLFTGCTLEIFTSRSYPYDDSRFWIADASLMFPKVKDIKLQISLVVEARSNETIEEYLLSQKSLESVRSKDYCRLGFIDLQGDEEREYGYSASTLFPLMYRTPEPHHVFIRVGVPLPADFGMPTRSKIAYLLDKFAGITCEMFVRGNTMWIFLPKSYLELVFIEKDSSCLPREIQFSSISAESSRRQNFERRHHIILSNMKGAQVDVGQIVKVTKDEINGYQKICGAYKIKDSPIPLICVVVTLSRKFNFTLGLEQNSSNFWLYYSIVNLFFLDDFNTRKLFNMQPKFITPAGGYSEVKTVVFSKKQKPDGFALLTSFDYYTWTCLCLLLLCLNILFNHAGKQAIFTWSISCILVRSLMEQTIDMGKSYGTLLRIVLMSCTILSMNVGNLYRGTCTSQMTTKTLPKVQSDFESVAFSSIEIVTTGKDNENFPNGTKEIYSFFTDIIHERLVGATNESNIYNILKKLRDRTILFLSPWYDFALNTSNNQPIKTSTGFQRLREIFVFVDDEYACNALIKLFRFNDIYFPISYQSSNLFTERQTFITSNRKLARILSPGFYGLHESGILQWWEHRFEDYLILNREGLDTNDTNFGTGLLRALIQWPPKKSPGFENDVVGLNHFVMFGYLLVFLYASSEFIVLYEFFWNRGRIKKY</sequence>
<accession>A0A226D370</accession>
<keyword evidence="1" id="KW-1133">Transmembrane helix</keyword>
<evidence type="ECO:0000313" key="2">
    <source>
        <dbReference type="EMBL" id="OXA39314.1"/>
    </source>
</evidence>
<keyword evidence="3" id="KW-1185">Reference proteome</keyword>
<feature type="transmembrane region" description="Helical" evidence="1">
    <location>
        <begin position="646"/>
        <end position="669"/>
    </location>
</feature>
<comment type="caution">
    <text evidence="2">The sequence shown here is derived from an EMBL/GenBank/DDBJ whole genome shotgun (WGS) entry which is preliminary data.</text>
</comment>
<dbReference type="EMBL" id="LNIX01000039">
    <property type="protein sequence ID" value="OXA39314.1"/>
    <property type="molecule type" value="Genomic_DNA"/>
</dbReference>
<proteinExistence type="predicted"/>
<keyword evidence="1" id="KW-0472">Membrane</keyword>
<gene>
    <name evidence="2" type="ORF">Fcan01_25866</name>
</gene>
<keyword evidence="1" id="KW-0812">Transmembrane</keyword>
<organism evidence="2 3">
    <name type="scientific">Folsomia candida</name>
    <name type="common">Springtail</name>
    <dbReference type="NCBI Taxonomy" id="158441"/>
    <lineage>
        <taxon>Eukaryota</taxon>
        <taxon>Metazoa</taxon>
        <taxon>Ecdysozoa</taxon>
        <taxon>Arthropoda</taxon>
        <taxon>Hexapoda</taxon>
        <taxon>Collembola</taxon>
        <taxon>Entomobryomorpha</taxon>
        <taxon>Isotomoidea</taxon>
        <taxon>Isotomidae</taxon>
        <taxon>Proisotominae</taxon>
        <taxon>Folsomia</taxon>
    </lineage>
</organism>
<protein>
    <submittedName>
        <fullName evidence="2">Uncharacterized protein</fullName>
    </submittedName>
</protein>
<dbReference type="AlphaFoldDB" id="A0A226D370"/>
<reference evidence="2 3" key="1">
    <citation type="submission" date="2015-12" db="EMBL/GenBank/DDBJ databases">
        <title>The genome of Folsomia candida.</title>
        <authorList>
            <person name="Faddeeva A."/>
            <person name="Derks M.F."/>
            <person name="Anvar Y."/>
            <person name="Smit S."/>
            <person name="Van Straalen N."/>
            <person name="Roelofs D."/>
        </authorList>
    </citation>
    <scope>NUCLEOTIDE SEQUENCE [LARGE SCALE GENOMIC DNA]</scope>
    <source>
        <strain evidence="2 3">VU population</strain>
        <tissue evidence="2">Whole body</tissue>
    </source>
</reference>
<evidence type="ECO:0000313" key="3">
    <source>
        <dbReference type="Proteomes" id="UP000198287"/>
    </source>
</evidence>
<name>A0A226D370_FOLCA</name>
<evidence type="ECO:0000256" key="1">
    <source>
        <dbReference type="SAM" id="Phobius"/>
    </source>
</evidence>
<dbReference type="Proteomes" id="UP000198287">
    <property type="component" value="Unassembled WGS sequence"/>
</dbReference>